<proteinExistence type="predicted"/>
<reference evidence="2" key="1">
    <citation type="submission" date="2018-11" db="EMBL/GenBank/DDBJ databases">
        <authorList>
            <consortium name="Pathogen Informatics"/>
        </authorList>
    </citation>
    <scope>NUCLEOTIDE SEQUENCE</scope>
</reference>
<comment type="caution">
    <text evidence="2">The sequence shown here is derived from an EMBL/GenBank/DDBJ whole genome shotgun (WGS) entry which is preliminary data.</text>
</comment>
<keyword evidence="3" id="KW-1185">Reference proteome</keyword>
<organism evidence="2 3">
    <name type="scientific">Protopolystoma xenopodis</name>
    <dbReference type="NCBI Taxonomy" id="117903"/>
    <lineage>
        <taxon>Eukaryota</taxon>
        <taxon>Metazoa</taxon>
        <taxon>Spiralia</taxon>
        <taxon>Lophotrochozoa</taxon>
        <taxon>Platyhelminthes</taxon>
        <taxon>Monogenea</taxon>
        <taxon>Polyopisthocotylea</taxon>
        <taxon>Polystomatidea</taxon>
        <taxon>Polystomatidae</taxon>
        <taxon>Protopolystoma</taxon>
    </lineage>
</organism>
<dbReference type="AlphaFoldDB" id="A0A448WMZ5"/>
<feature type="non-terminal residue" evidence="2">
    <location>
        <position position="1"/>
    </location>
</feature>
<accession>A0A448WMZ5</accession>
<dbReference type="Proteomes" id="UP000784294">
    <property type="component" value="Unassembled WGS sequence"/>
</dbReference>
<feature type="region of interest" description="Disordered" evidence="1">
    <location>
        <begin position="1"/>
        <end position="31"/>
    </location>
</feature>
<evidence type="ECO:0000256" key="1">
    <source>
        <dbReference type="SAM" id="MobiDB-lite"/>
    </source>
</evidence>
<feature type="compositionally biased region" description="Basic and acidic residues" evidence="1">
    <location>
        <begin position="10"/>
        <end position="23"/>
    </location>
</feature>
<dbReference type="EMBL" id="CAAALY010025643">
    <property type="protein sequence ID" value="VEL15727.1"/>
    <property type="molecule type" value="Genomic_DNA"/>
</dbReference>
<evidence type="ECO:0000313" key="2">
    <source>
        <dbReference type="EMBL" id="VEL15727.1"/>
    </source>
</evidence>
<sequence length="112" mass="11792">MIGHYQAIRRGPDFSPRRRERSPEVLGGPGTGVLARLEVGRINEGENEDADVEDVNGGGGKEVLESVAALWRRSEPPVIIVCALTVSKPIELGMVTKASPDGETASKGAEGA</sequence>
<protein>
    <submittedName>
        <fullName evidence="2">Uncharacterized protein</fullName>
    </submittedName>
</protein>
<evidence type="ECO:0000313" key="3">
    <source>
        <dbReference type="Proteomes" id="UP000784294"/>
    </source>
</evidence>
<name>A0A448WMZ5_9PLAT</name>
<gene>
    <name evidence="2" type="ORF">PXEA_LOCUS9167</name>
</gene>